<dbReference type="InterPro" id="IPR039448">
    <property type="entry name" value="Beta_helix"/>
</dbReference>
<dbReference type="InterPro" id="IPR008928">
    <property type="entry name" value="6-hairpin_glycosidase_sf"/>
</dbReference>
<evidence type="ECO:0000259" key="10">
    <source>
        <dbReference type="Pfam" id="PF23764"/>
    </source>
</evidence>
<dbReference type="Proteomes" id="UP000294498">
    <property type="component" value="Unassembled WGS sequence"/>
</dbReference>
<comment type="catalytic activity">
    <reaction evidence="2">
        <text>Hydrolysis of terminal, non-reducing branched (1-&gt;3)-alpha-D-galactosidic residues, producing free D-galactose.</text>
        <dbReference type="EC" id="3.2.1.n1"/>
    </reaction>
</comment>
<evidence type="ECO:0000313" key="11">
    <source>
        <dbReference type="EMBL" id="TDW96676.1"/>
    </source>
</evidence>
<keyword evidence="5" id="KW-0378">Hydrolase</keyword>
<evidence type="ECO:0000256" key="4">
    <source>
        <dbReference type="ARBA" id="ARBA00022737"/>
    </source>
</evidence>
<name>A0A4R8DHS5_9BACT</name>
<feature type="domain" description="GLAA-B beta-barrel" evidence="10">
    <location>
        <begin position="798"/>
        <end position="865"/>
    </location>
</feature>
<evidence type="ECO:0000259" key="9">
    <source>
        <dbReference type="Pfam" id="PF23763"/>
    </source>
</evidence>
<evidence type="ECO:0000256" key="5">
    <source>
        <dbReference type="ARBA" id="ARBA00022801"/>
    </source>
</evidence>
<dbReference type="Pfam" id="PF23764">
    <property type="entry name" value="Beta-barrel_GLAA-B_II"/>
    <property type="match status" value="1"/>
</dbReference>
<dbReference type="GO" id="GO:0016829">
    <property type="term" value="F:lyase activity"/>
    <property type="evidence" value="ECO:0007669"/>
    <property type="project" value="UniProtKB-KW"/>
</dbReference>
<dbReference type="SUPFAM" id="SSF48208">
    <property type="entry name" value="Six-hairpin glycosidases"/>
    <property type="match status" value="1"/>
</dbReference>
<organism evidence="11 12">
    <name type="scientific">Dinghuibacter silviterrae</name>
    <dbReference type="NCBI Taxonomy" id="1539049"/>
    <lineage>
        <taxon>Bacteria</taxon>
        <taxon>Pseudomonadati</taxon>
        <taxon>Bacteroidota</taxon>
        <taxon>Chitinophagia</taxon>
        <taxon>Chitinophagales</taxon>
        <taxon>Chitinophagaceae</taxon>
        <taxon>Dinghuibacter</taxon>
    </lineage>
</organism>
<evidence type="ECO:0000256" key="1">
    <source>
        <dbReference type="ARBA" id="ARBA00001255"/>
    </source>
</evidence>
<dbReference type="InterPro" id="IPR012334">
    <property type="entry name" value="Pectin_lyas_fold"/>
</dbReference>
<dbReference type="EMBL" id="SODV01000002">
    <property type="protein sequence ID" value="TDW96676.1"/>
    <property type="molecule type" value="Genomic_DNA"/>
</dbReference>
<dbReference type="OrthoDB" id="2481603at2"/>
<dbReference type="InterPro" id="IPR056441">
    <property type="entry name" value="Beta-barrel_GLAA-B_II"/>
</dbReference>
<evidence type="ECO:0000256" key="6">
    <source>
        <dbReference type="ARBA" id="ARBA00023295"/>
    </source>
</evidence>
<dbReference type="RefSeq" id="WP_133997534.1">
    <property type="nucleotide sequence ID" value="NZ_SODV01000002.1"/>
</dbReference>
<proteinExistence type="predicted"/>
<evidence type="ECO:0000256" key="7">
    <source>
        <dbReference type="SAM" id="SignalP"/>
    </source>
</evidence>
<evidence type="ECO:0000256" key="2">
    <source>
        <dbReference type="ARBA" id="ARBA00001271"/>
    </source>
</evidence>
<keyword evidence="11" id="KW-0456">Lyase</keyword>
<reference evidence="11 12" key="1">
    <citation type="submission" date="2019-03" db="EMBL/GenBank/DDBJ databases">
        <title>Genomic Encyclopedia of Type Strains, Phase IV (KMG-IV): sequencing the most valuable type-strain genomes for metagenomic binning, comparative biology and taxonomic classification.</title>
        <authorList>
            <person name="Goeker M."/>
        </authorList>
    </citation>
    <scope>NUCLEOTIDE SEQUENCE [LARGE SCALE GENOMIC DNA]</scope>
    <source>
        <strain evidence="11 12">DSM 100059</strain>
    </source>
</reference>
<dbReference type="InterPro" id="IPR011050">
    <property type="entry name" value="Pectin_lyase_fold/virulence"/>
</dbReference>
<dbReference type="Pfam" id="PF23763">
    <property type="entry name" value="Beta-barrel_GLAA-B_I"/>
    <property type="match status" value="1"/>
</dbReference>
<keyword evidence="4" id="KW-0677">Repeat</keyword>
<evidence type="ECO:0000259" key="8">
    <source>
        <dbReference type="Pfam" id="PF13229"/>
    </source>
</evidence>
<evidence type="ECO:0000256" key="3">
    <source>
        <dbReference type="ARBA" id="ARBA00022729"/>
    </source>
</evidence>
<dbReference type="GO" id="GO:0004557">
    <property type="term" value="F:alpha-galactosidase activity"/>
    <property type="evidence" value="ECO:0007669"/>
    <property type="project" value="UniProtKB-EC"/>
</dbReference>
<dbReference type="SUPFAM" id="SSF51126">
    <property type="entry name" value="Pectin lyase-like"/>
    <property type="match status" value="1"/>
</dbReference>
<dbReference type="InterPro" id="IPR057275">
    <property type="entry name" value="Beta-barrel_GLAA-B_I"/>
</dbReference>
<dbReference type="SMART" id="SM00710">
    <property type="entry name" value="PbH1"/>
    <property type="match status" value="4"/>
</dbReference>
<protein>
    <submittedName>
        <fullName evidence="11">Parallel beta helix pectate lyase-like protein</fullName>
    </submittedName>
</protein>
<accession>A0A4R8DHS5</accession>
<keyword evidence="3 7" id="KW-0732">Signal</keyword>
<comment type="catalytic activity">
    <reaction evidence="1">
        <text>Hydrolysis of terminal, non-reducing alpha-D-galactose residues in alpha-D-galactosides, including galactose oligosaccharides, galactomannans and galactolipids.</text>
        <dbReference type="EC" id="3.2.1.22"/>
    </reaction>
</comment>
<dbReference type="InterPro" id="IPR006626">
    <property type="entry name" value="PbH1"/>
</dbReference>
<sequence>MKKWFWLASVVAVCGTAAAQGVRFCGSDTALVRAFAWAKTQALHYKGKPGDPVGPWYESALPPRDAFCMRDVSHQSVGAAILGLDAANKNMLTLFAQNMSAEKNWCSYWEMNKHGVPAPEDYRSDKEFWYNLDANFDVLWATWRLAAWTGDSSYYTAPVFRNFQEQTADAYINSWVLQPDSLLTRPAHPNAPTPFHEEDAFDRCRGLPSYSEGIPDMKMGVDLVAALYRGLETYSEILKQRGEPAGGFTQRAQQYRTRLESDWWSDSLGRYRTWYSTGNQFGIGEGETFLLWFDALQDTARIRRTVDHLASVRWNVENTSYLPYLFYREGFWDTGRNTILYLADPGTARREYPEVSFGVVQAVVLGLMGVSPIPGTRTVTTLYRHRGPGSAWLEDLPVLGTTLTIRHLSPRESSVTNTGKKRVIWRAQFSGLYTSARVGAKMLPAQRFTDKWGRDISYVDVPLDAGQQASVQVSQVGLVSVVTDPLKNGSPALKKAAEACKGARVLSLPGGRIDLWPEGSVQKELYISNATEDDTLPKIKHIALCLENVHHLVVEGHHTLLVLHGKMVSFALLHCSDITIKDLRVDYDRPTMSEMTIQSIRPDQADVLIHPDSRYRIDSAGRIHFYGDGWETRDFHTIVYDPAGETMRYSSFQPFRESRASDFESRASSAGSSRVLFQGDFSKAGLHAGEVLTVRDPYRDNAGVFIDRSRNVTLAGVDMYYMHGLGIVSQYSENLCFKGVHVTPSHGRVVSAFADCFHFSGCKGSILLDSCCTKGSHDDAVNVHGTHLRIVSAANTATVRVRFMHPQTWGFEAFYPGDSIAYIDPQTLLPIGCGIVRSARLINRREIELRLQTKPQSPVRTGDCIENITWTPDVTIRHCRFERTDTRGVLVTTRRKVLIEDNTFYRTGMHAILIADDALSWFESGAVRDVTIRRNRFIGCGYNDAPDDYVISVAPENKKIVTGSFVHHNIRIEDNEFDTVDGLLLTAKSVDGLTFLRNKVVVRGEAKGAPFRITDCADVRLQD</sequence>
<gene>
    <name evidence="11" type="ORF">EDB95_4511</name>
</gene>
<dbReference type="AlphaFoldDB" id="A0A4R8DHS5"/>
<feature type="domain" description="Right handed beta helix" evidence="8">
    <location>
        <begin position="874"/>
        <end position="998"/>
    </location>
</feature>
<keyword evidence="12" id="KW-1185">Reference proteome</keyword>
<keyword evidence="6" id="KW-0326">Glycosidase</keyword>
<evidence type="ECO:0000313" key="12">
    <source>
        <dbReference type="Proteomes" id="UP000294498"/>
    </source>
</evidence>
<feature type="signal peptide" evidence="7">
    <location>
        <begin position="1"/>
        <end position="19"/>
    </location>
</feature>
<feature type="domain" description="GLAA-B beta-barrel" evidence="9">
    <location>
        <begin position="593"/>
        <end position="692"/>
    </location>
</feature>
<dbReference type="GO" id="GO:0005975">
    <property type="term" value="P:carbohydrate metabolic process"/>
    <property type="evidence" value="ECO:0007669"/>
    <property type="project" value="InterPro"/>
</dbReference>
<dbReference type="Pfam" id="PF13229">
    <property type="entry name" value="Beta_helix"/>
    <property type="match status" value="1"/>
</dbReference>
<feature type="chain" id="PRO_5020909752" evidence="7">
    <location>
        <begin position="20"/>
        <end position="1023"/>
    </location>
</feature>
<comment type="caution">
    <text evidence="11">The sequence shown here is derived from an EMBL/GenBank/DDBJ whole genome shotgun (WGS) entry which is preliminary data.</text>
</comment>
<dbReference type="Gene3D" id="2.160.20.10">
    <property type="entry name" value="Single-stranded right-handed beta-helix, Pectin lyase-like"/>
    <property type="match status" value="2"/>
</dbReference>